<dbReference type="OrthoDB" id="5873834at2759"/>
<feature type="compositionally biased region" description="Basic and acidic residues" evidence="1">
    <location>
        <begin position="23"/>
        <end position="35"/>
    </location>
</feature>
<proteinExistence type="predicted"/>
<feature type="non-terminal residue" evidence="2">
    <location>
        <position position="1"/>
    </location>
</feature>
<sequence>PQLLTKVTELQPQTCGEEPEPPTLRRELKDLHREASPPPPYSSSSGPQLPCYDTVTRSEGSGAVTTLAPSDGVFVRRCDSAFTPSCPSTTSSRQCLTPDTSTTCKDRCLQTQRECLTWTLTSLAGRLYAPFLQRTFVK</sequence>
<protein>
    <submittedName>
        <fullName evidence="2">Uncharacterized protein</fullName>
    </submittedName>
</protein>
<feature type="non-terminal residue" evidence="2">
    <location>
        <position position="138"/>
    </location>
</feature>
<keyword evidence="3" id="KW-1185">Reference proteome</keyword>
<evidence type="ECO:0000256" key="1">
    <source>
        <dbReference type="SAM" id="MobiDB-lite"/>
    </source>
</evidence>
<dbReference type="AlphaFoldDB" id="A0A8S3YF43"/>
<accession>A0A8S3YF43</accession>
<name>A0A8S3YF43_9EUPU</name>
<evidence type="ECO:0000313" key="3">
    <source>
        <dbReference type="Proteomes" id="UP000678393"/>
    </source>
</evidence>
<comment type="caution">
    <text evidence="2">The sequence shown here is derived from an EMBL/GenBank/DDBJ whole genome shotgun (WGS) entry which is preliminary data.</text>
</comment>
<dbReference type="Proteomes" id="UP000678393">
    <property type="component" value="Unassembled WGS sequence"/>
</dbReference>
<gene>
    <name evidence="2" type="ORF">CUNI_LOCUS1401</name>
</gene>
<feature type="region of interest" description="Disordered" evidence="1">
    <location>
        <begin position="1"/>
        <end position="50"/>
    </location>
</feature>
<organism evidence="2 3">
    <name type="scientific">Candidula unifasciata</name>
    <dbReference type="NCBI Taxonomy" id="100452"/>
    <lineage>
        <taxon>Eukaryota</taxon>
        <taxon>Metazoa</taxon>
        <taxon>Spiralia</taxon>
        <taxon>Lophotrochozoa</taxon>
        <taxon>Mollusca</taxon>
        <taxon>Gastropoda</taxon>
        <taxon>Heterobranchia</taxon>
        <taxon>Euthyneura</taxon>
        <taxon>Panpulmonata</taxon>
        <taxon>Eupulmonata</taxon>
        <taxon>Stylommatophora</taxon>
        <taxon>Helicina</taxon>
        <taxon>Helicoidea</taxon>
        <taxon>Geomitridae</taxon>
        <taxon>Candidula</taxon>
    </lineage>
</organism>
<dbReference type="EMBL" id="CAJHNH020000171">
    <property type="protein sequence ID" value="CAG5115843.1"/>
    <property type="molecule type" value="Genomic_DNA"/>
</dbReference>
<evidence type="ECO:0000313" key="2">
    <source>
        <dbReference type="EMBL" id="CAG5115843.1"/>
    </source>
</evidence>
<reference evidence="2" key="1">
    <citation type="submission" date="2021-04" db="EMBL/GenBank/DDBJ databases">
        <authorList>
            <consortium name="Molecular Ecology Group"/>
        </authorList>
    </citation>
    <scope>NUCLEOTIDE SEQUENCE</scope>
</reference>